<dbReference type="EMBL" id="JAQOMS010000002">
    <property type="protein sequence ID" value="MDC2889764.1"/>
    <property type="molecule type" value="Genomic_DNA"/>
</dbReference>
<protein>
    <submittedName>
        <fullName evidence="2">Metalloprotease CJM1_0395 family protein</fullName>
    </submittedName>
</protein>
<accession>A0ABT5FFE6</accession>
<evidence type="ECO:0000256" key="1">
    <source>
        <dbReference type="SAM" id="MobiDB-lite"/>
    </source>
</evidence>
<feature type="compositionally biased region" description="Polar residues" evidence="1">
    <location>
        <begin position="171"/>
        <end position="180"/>
    </location>
</feature>
<keyword evidence="2" id="KW-0378">Hydrolase</keyword>
<evidence type="ECO:0000313" key="3">
    <source>
        <dbReference type="Proteomes" id="UP001528411"/>
    </source>
</evidence>
<feature type="compositionally biased region" description="Basic and acidic residues" evidence="1">
    <location>
        <begin position="122"/>
        <end position="159"/>
    </location>
</feature>
<feature type="compositionally biased region" description="Polar residues" evidence="1">
    <location>
        <begin position="292"/>
        <end position="311"/>
    </location>
</feature>
<feature type="compositionally biased region" description="Low complexity" evidence="1">
    <location>
        <begin position="245"/>
        <end position="254"/>
    </location>
</feature>
<organism evidence="2 3">
    <name type="scientific">Psychrosphaera algicola</name>
    <dbReference type="NCBI Taxonomy" id="3023714"/>
    <lineage>
        <taxon>Bacteria</taxon>
        <taxon>Pseudomonadati</taxon>
        <taxon>Pseudomonadota</taxon>
        <taxon>Gammaproteobacteria</taxon>
        <taxon>Alteromonadales</taxon>
        <taxon>Pseudoalteromonadaceae</taxon>
        <taxon>Psychrosphaera</taxon>
    </lineage>
</organism>
<name>A0ABT5FFE6_9GAMM</name>
<feature type="region of interest" description="Disordered" evidence="1">
    <location>
        <begin position="41"/>
        <end position="188"/>
    </location>
</feature>
<dbReference type="InterPro" id="IPR021973">
    <property type="entry name" value="SprA-related"/>
</dbReference>
<feature type="region of interest" description="Disordered" evidence="1">
    <location>
        <begin position="211"/>
        <end position="314"/>
    </location>
</feature>
<dbReference type="RefSeq" id="WP_272181134.1">
    <property type="nucleotide sequence ID" value="NZ_JAQOMS010000002.1"/>
</dbReference>
<dbReference type="Proteomes" id="UP001528411">
    <property type="component" value="Unassembled WGS sequence"/>
</dbReference>
<dbReference type="GO" id="GO:0008237">
    <property type="term" value="F:metallopeptidase activity"/>
    <property type="evidence" value="ECO:0007669"/>
    <property type="project" value="UniProtKB-KW"/>
</dbReference>
<keyword evidence="2" id="KW-0645">Protease</keyword>
<reference evidence="2 3" key="1">
    <citation type="submission" date="2023-01" db="EMBL/GenBank/DDBJ databases">
        <title>Psychrosphaera sp. nov., isolated from marine algae.</title>
        <authorList>
            <person name="Bayburt H."/>
            <person name="Choi B.J."/>
            <person name="Kim J.M."/>
            <person name="Choi D.G."/>
            <person name="Jeon C.O."/>
        </authorList>
    </citation>
    <scope>NUCLEOTIDE SEQUENCE [LARGE SCALE GENOMIC DNA]</scope>
    <source>
        <strain evidence="2 3">G1-22</strain>
    </source>
</reference>
<gene>
    <name evidence="2" type="ORF">PN838_14485</name>
</gene>
<keyword evidence="2" id="KW-0482">Metalloprotease</keyword>
<dbReference type="Pfam" id="PF12118">
    <property type="entry name" value="SprA-related"/>
    <property type="match status" value="1"/>
</dbReference>
<evidence type="ECO:0000313" key="2">
    <source>
        <dbReference type="EMBL" id="MDC2889764.1"/>
    </source>
</evidence>
<keyword evidence="3" id="KW-1185">Reference proteome</keyword>
<feature type="compositionally biased region" description="Low complexity" evidence="1">
    <location>
        <begin position="81"/>
        <end position="101"/>
    </location>
</feature>
<proteinExistence type="predicted"/>
<sequence length="339" mass="36330">MSLNIAPPLPHNIVNAAAPTTESLAHANAIKEVVPAPVQAEAIVPQKSREQDVRPPVVDNPTYDGIKQLGGSVIPDDPLAEGESNSQQGGQESSQEGSAGETGDTVGDESAEQNTSEQTDGEQEKKTEERAEQAKNEAVRQEVQQLERRDDEVRAHEQAHASVGGGHAGTPSYQYETGPNGQKYAVSGEVPIDVSKEPTAQETIQKMQTVRAAALAPAEPSSQDRKVAAEASQKISEARAELIRETSQAASSSTSDDEKVEVNTESPIGEEPRKRALADEYNAVKNDKSSEMEAQQSQTLKLAEEPTSSRFELSPVGQVIQNRYSQSYQTEATSFNAVA</sequence>
<comment type="caution">
    <text evidence="2">The sequence shown here is derived from an EMBL/GenBank/DDBJ whole genome shotgun (WGS) entry which is preliminary data.</text>
</comment>